<dbReference type="AlphaFoldDB" id="A0A2T3YY12"/>
<evidence type="ECO:0000313" key="2">
    <source>
        <dbReference type="Proteomes" id="UP000240493"/>
    </source>
</evidence>
<proteinExistence type="predicted"/>
<keyword evidence="2" id="KW-1185">Reference proteome</keyword>
<dbReference type="EMBL" id="KZ679268">
    <property type="protein sequence ID" value="PTB37438.1"/>
    <property type="molecule type" value="Genomic_DNA"/>
</dbReference>
<organism evidence="1 2">
    <name type="scientific">Trichoderma asperellum (strain ATCC 204424 / CBS 433.97 / NBRC 101777)</name>
    <dbReference type="NCBI Taxonomy" id="1042311"/>
    <lineage>
        <taxon>Eukaryota</taxon>
        <taxon>Fungi</taxon>
        <taxon>Dikarya</taxon>
        <taxon>Ascomycota</taxon>
        <taxon>Pezizomycotina</taxon>
        <taxon>Sordariomycetes</taxon>
        <taxon>Hypocreomycetidae</taxon>
        <taxon>Hypocreales</taxon>
        <taxon>Hypocreaceae</taxon>
        <taxon>Trichoderma</taxon>
    </lineage>
</organism>
<accession>A0A2T3YY12</accession>
<name>A0A2T3YY12_TRIA4</name>
<evidence type="ECO:0000313" key="1">
    <source>
        <dbReference type="EMBL" id="PTB37438.1"/>
    </source>
</evidence>
<gene>
    <name evidence="1" type="ORF">M441DRAFT_266803</name>
</gene>
<dbReference type="Proteomes" id="UP000240493">
    <property type="component" value="Unassembled WGS sequence"/>
</dbReference>
<reference evidence="1 2" key="1">
    <citation type="submission" date="2016-07" db="EMBL/GenBank/DDBJ databases">
        <title>Multiple horizontal gene transfer events from other fungi enriched the ability of initially mycotrophic Trichoderma (Ascomycota) to feed on dead plant biomass.</title>
        <authorList>
            <consortium name="DOE Joint Genome Institute"/>
            <person name="Aerts A."/>
            <person name="Atanasova L."/>
            <person name="Chenthamara K."/>
            <person name="Zhang J."/>
            <person name="Grujic M."/>
            <person name="Henrissat B."/>
            <person name="Kuo A."/>
            <person name="Salamov A."/>
            <person name="Lipzen A."/>
            <person name="Labutti K."/>
            <person name="Barry K."/>
            <person name="Miao Y."/>
            <person name="Rahimi M.J."/>
            <person name="Shen Q."/>
            <person name="Grigoriev I.V."/>
            <person name="Kubicek C.P."/>
            <person name="Druzhinina I.S."/>
        </authorList>
    </citation>
    <scope>NUCLEOTIDE SEQUENCE [LARGE SCALE GENOMIC DNA]</scope>
    <source>
        <strain evidence="1 2">CBS 433.97</strain>
    </source>
</reference>
<protein>
    <submittedName>
        <fullName evidence="1">Uncharacterized protein</fullName>
    </submittedName>
</protein>
<sequence>MYVPGCQLLSACSAALDGARQYRALQAHVIGVMVEIKDPRCCDLKFFGISICLTDYSLDTQFDPRQTLQISCFVG</sequence>